<gene>
    <name evidence="2" type="primary">Contig8420.g426</name>
    <name evidence="2" type="ORF">STYLEM_5446</name>
</gene>
<name>A0A078A2V5_STYLE</name>
<dbReference type="EMBL" id="CCKQ01005280">
    <property type="protein sequence ID" value="CDW76445.1"/>
    <property type="molecule type" value="Genomic_DNA"/>
</dbReference>
<feature type="domain" description="Glycosyltransferase 2-like" evidence="1">
    <location>
        <begin position="315"/>
        <end position="444"/>
    </location>
</feature>
<dbReference type="SUPFAM" id="SSF53448">
    <property type="entry name" value="Nucleotide-diphospho-sugar transferases"/>
    <property type="match status" value="1"/>
</dbReference>
<dbReference type="OrthoDB" id="419989at2759"/>
<dbReference type="Gene3D" id="3.90.550.10">
    <property type="entry name" value="Spore Coat Polysaccharide Biosynthesis Protein SpsA, Chain A"/>
    <property type="match status" value="1"/>
</dbReference>
<dbReference type="PANTHER" id="PTHR22916:SF3">
    <property type="entry name" value="UDP-GLCNAC:BETAGAL BETA-1,3-N-ACETYLGLUCOSAMINYLTRANSFERASE-LIKE PROTEIN 1"/>
    <property type="match status" value="1"/>
</dbReference>
<dbReference type="Proteomes" id="UP000039865">
    <property type="component" value="Unassembled WGS sequence"/>
</dbReference>
<dbReference type="InParanoid" id="A0A078A2V5"/>
<dbReference type="InterPro" id="IPR029044">
    <property type="entry name" value="Nucleotide-diphossugar_trans"/>
</dbReference>
<dbReference type="PANTHER" id="PTHR22916">
    <property type="entry name" value="GLYCOSYLTRANSFERASE"/>
    <property type="match status" value="1"/>
</dbReference>
<accession>A0A078A2V5</accession>
<evidence type="ECO:0000313" key="3">
    <source>
        <dbReference type="Proteomes" id="UP000039865"/>
    </source>
</evidence>
<sequence length="530" mass="62552">MATILIYGDGSIQDLERNIDYTMNQTFLYHEVFVAVKSQQILDQINLKLKAQENIIQFIETNDIDDFAKILQGIYHQINGEYIVMIHTKTQSKITRIRNQVKEAKTCKCNAIVSDLEIVNDAGKPWDNSYLIDLDYNRNLDLILFSMDFRFEVSLLLRKKYLAYILQQSPQINRYYVISEIVKSKNLYFMREAVLKISLNNYHHVFVDHSIIKPQQDADKFMLYDSYLNKRDIKIPTLQFSQLLNCSYDFLGCDEQNLGLVGYLMIDLYLNFNEGLFKSLKKLKIERLNQIELIYSHLSKLEKARLNPNEHPLASVIMTCFNRDYYLLRSIQHVLQQTYVNWELVISDDGSNNPKSLQILQLVSNHPKIRVQYLYTNQNTVFGLNYAILQAKGEYFVIQDDDDIMLQTRLNYQIDFLRKNQEYELCGSPYLPVSQIGEPEYQNNNYVESFAKLKFYFLFVNYIPHSNYAIRLSDKIRKHYLYNHQTACDYSLWLKLLFEVDENIRFAVLPNYIGNIALHKMDTSQINRDS</sequence>
<dbReference type="InterPro" id="IPR001173">
    <property type="entry name" value="Glyco_trans_2-like"/>
</dbReference>
<dbReference type="CDD" id="cd00761">
    <property type="entry name" value="Glyco_tranf_GTA_type"/>
    <property type="match status" value="1"/>
</dbReference>
<dbReference type="GO" id="GO:0016758">
    <property type="term" value="F:hexosyltransferase activity"/>
    <property type="evidence" value="ECO:0007669"/>
    <property type="project" value="UniProtKB-ARBA"/>
</dbReference>
<dbReference type="Pfam" id="PF00535">
    <property type="entry name" value="Glycos_transf_2"/>
    <property type="match status" value="1"/>
</dbReference>
<organism evidence="2 3">
    <name type="scientific">Stylonychia lemnae</name>
    <name type="common">Ciliate</name>
    <dbReference type="NCBI Taxonomy" id="5949"/>
    <lineage>
        <taxon>Eukaryota</taxon>
        <taxon>Sar</taxon>
        <taxon>Alveolata</taxon>
        <taxon>Ciliophora</taxon>
        <taxon>Intramacronucleata</taxon>
        <taxon>Spirotrichea</taxon>
        <taxon>Stichotrichia</taxon>
        <taxon>Sporadotrichida</taxon>
        <taxon>Oxytrichidae</taxon>
        <taxon>Stylonychinae</taxon>
        <taxon>Stylonychia</taxon>
    </lineage>
</organism>
<keyword evidence="3" id="KW-1185">Reference proteome</keyword>
<protein>
    <recommendedName>
        <fullName evidence="1">Glycosyltransferase 2-like domain-containing protein</fullName>
    </recommendedName>
</protein>
<dbReference type="AlphaFoldDB" id="A0A078A2V5"/>
<proteinExistence type="predicted"/>
<evidence type="ECO:0000313" key="2">
    <source>
        <dbReference type="EMBL" id="CDW76445.1"/>
    </source>
</evidence>
<reference evidence="2 3" key="1">
    <citation type="submission" date="2014-06" db="EMBL/GenBank/DDBJ databases">
        <authorList>
            <person name="Swart Estienne"/>
        </authorList>
    </citation>
    <scope>NUCLEOTIDE SEQUENCE [LARGE SCALE GENOMIC DNA]</scope>
    <source>
        <strain evidence="2 3">130c</strain>
    </source>
</reference>
<evidence type="ECO:0000259" key="1">
    <source>
        <dbReference type="Pfam" id="PF00535"/>
    </source>
</evidence>